<comment type="caution">
    <text evidence="2">The sequence shown here is derived from an EMBL/GenBank/DDBJ whole genome shotgun (WGS) entry which is preliminary data.</text>
</comment>
<feature type="region of interest" description="Disordered" evidence="1">
    <location>
        <begin position="184"/>
        <end position="219"/>
    </location>
</feature>
<feature type="non-terminal residue" evidence="2">
    <location>
        <position position="234"/>
    </location>
</feature>
<proteinExistence type="predicted"/>
<dbReference type="Proteomes" id="UP000322245">
    <property type="component" value="Unassembled WGS sequence"/>
</dbReference>
<feature type="compositionally biased region" description="Low complexity" evidence="1">
    <location>
        <begin position="189"/>
        <end position="199"/>
    </location>
</feature>
<reference evidence="2 3" key="1">
    <citation type="submission" date="2017-05" db="EMBL/GenBank/DDBJ databases">
        <title>The Genome Sequence of Tsuchiyaea wingfieldii DSM 27421.</title>
        <authorList>
            <person name="Cuomo C."/>
            <person name="Passer A."/>
            <person name="Billmyre B."/>
            <person name="Heitman J."/>
        </authorList>
    </citation>
    <scope>NUCLEOTIDE SEQUENCE [LARGE SCALE GENOMIC DNA]</scope>
    <source>
        <strain evidence="2 3">DSM 27421</strain>
    </source>
</reference>
<sequence length="234" mass="25342">MTILNKDGSYNYDRFKGTKSNTRNGGKKPVHWVRQCQEYLIGDGTRISQVIFDHLEFFGACSVGWRLQIPRLGRDNRPCQCGSSDAWINIPLNLSNAIQTAIKGSRPTAPSTSAVDRAAPTVAPPFFSLPHASLSAPSAFSSSMPISVFQNQSSKVQNLMGAWSGQPSSSSSTSNPICRVLESGESHVSNSNKSASKPNKANKKLGQSETVPKASDQAPDKFQLRPLIVVYEEG</sequence>
<gene>
    <name evidence="2" type="ORF">B9479_003234</name>
</gene>
<evidence type="ECO:0000313" key="2">
    <source>
        <dbReference type="EMBL" id="TYJ56124.1"/>
    </source>
</evidence>
<name>A0A5D3B066_9TREE</name>
<keyword evidence="3" id="KW-1185">Reference proteome</keyword>
<evidence type="ECO:0000256" key="1">
    <source>
        <dbReference type="SAM" id="MobiDB-lite"/>
    </source>
</evidence>
<protein>
    <submittedName>
        <fullName evidence="2">Uncharacterized protein</fullName>
    </submittedName>
</protein>
<organism evidence="2 3">
    <name type="scientific">Cryptococcus floricola</name>
    <dbReference type="NCBI Taxonomy" id="2591691"/>
    <lineage>
        <taxon>Eukaryota</taxon>
        <taxon>Fungi</taxon>
        <taxon>Dikarya</taxon>
        <taxon>Basidiomycota</taxon>
        <taxon>Agaricomycotina</taxon>
        <taxon>Tremellomycetes</taxon>
        <taxon>Tremellales</taxon>
        <taxon>Cryptococcaceae</taxon>
        <taxon>Cryptococcus</taxon>
    </lineage>
</organism>
<evidence type="ECO:0000313" key="3">
    <source>
        <dbReference type="Proteomes" id="UP000322245"/>
    </source>
</evidence>
<dbReference type="AlphaFoldDB" id="A0A5D3B066"/>
<dbReference type="EMBL" id="NIDF01000029">
    <property type="protein sequence ID" value="TYJ56124.1"/>
    <property type="molecule type" value="Genomic_DNA"/>
</dbReference>
<accession>A0A5D3B066</accession>